<dbReference type="OrthoDB" id="1083028at2"/>
<reference evidence="6 7" key="1">
    <citation type="submission" date="2019-03" db="EMBL/GenBank/DDBJ databases">
        <title>Diversity of the mouse oral microbiome.</title>
        <authorList>
            <person name="Joseph S."/>
            <person name="Aduse-Opoku J."/>
            <person name="Curtis M."/>
            <person name="Wade W."/>
            <person name="Hashim A."/>
        </authorList>
    </citation>
    <scope>NUCLEOTIDE SEQUENCE [LARGE SCALE GENOMIC DNA]</scope>
    <source>
        <strain evidence="6 7">P11</strain>
    </source>
</reference>
<dbReference type="InterPro" id="IPR009993">
    <property type="entry name" value="WecF"/>
</dbReference>
<accession>A0A4Y9IIP7</accession>
<keyword evidence="5" id="KW-0472">Membrane</keyword>
<evidence type="ECO:0000313" key="7">
    <source>
        <dbReference type="Proteomes" id="UP000298285"/>
    </source>
</evidence>
<evidence type="ECO:0000256" key="4">
    <source>
        <dbReference type="ARBA" id="ARBA00022679"/>
    </source>
</evidence>
<evidence type="ECO:0008006" key="8">
    <source>
        <dbReference type="Google" id="ProtNLM"/>
    </source>
</evidence>
<evidence type="ECO:0000256" key="5">
    <source>
        <dbReference type="ARBA" id="ARBA00023136"/>
    </source>
</evidence>
<sequence>MILHLVHDEKIINRTIDVFETVFPGENLFVVFTRKKFKFVRNGDNVISFLDFERVRKDCDITSIIIHYMNSRKIKFIQTFYPSKPTVYWIIWGADLYNKLLEPRGFKMIDKQSSYHKSPKLKNLLLTPYNRIKEQIRTKQNIYFIDKRVQYIVTDTTENDYNILLKYYPKLKHIPWKDFFYYPIDVILGEELMEMHIEGQNIQIGNSASMTNNHEYAMSILSKLQIGDRKIVVPLSYSGDKAYKESVVRCGKKLLGENFTPLMNFMPLEDYNKLLININVAIYGNWRQEAIGNIIISLYLGAKVFLSYHNPVLEWAQNHNLIVFELEKITQAEIDSPLNETDKKRNRKILIQLYNKERLFKLIKESFAEK</sequence>
<evidence type="ECO:0000256" key="3">
    <source>
        <dbReference type="ARBA" id="ARBA00022676"/>
    </source>
</evidence>
<name>A0A4Y9IIP7_9BACT</name>
<gene>
    <name evidence="6" type="ORF">E4T88_15560</name>
</gene>
<keyword evidence="4" id="KW-0808">Transferase</keyword>
<dbReference type="GO" id="GO:0008417">
    <property type="term" value="F:fucosyltransferase activity"/>
    <property type="evidence" value="ECO:0007669"/>
    <property type="project" value="InterPro"/>
</dbReference>
<evidence type="ECO:0000256" key="2">
    <source>
        <dbReference type="ARBA" id="ARBA00022519"/>
    </source>
</evidence>
<protein>
    <recommendedName>
        <fullName evidence="8">4-alpha-L-fucosyltransferase</fullName>
    </recommendedName>
</protein>
<dbReference type="Proteomes" id="UP000298285">
    <property type="component" value="Unassembled WGS sequence"/>
</dbReference>
<dbReference type="GO" id="GO:0009246">
    <property type="term" value="P:enterobacterial common antigen biosynthetic process"/>
    <property type="evidence" value="ECO:0007669"/>
    <property type="project" value="InterPro"/>
</dbReference>
<organism evidence="6 7">
    <name type="scientific">Dysgonomonas mossii</name>
    <dbReference type="NCBI Taxonomy" id="163665"/>
    <lineage>
        <taxon>Bacteria</taxon>
        <taxon>Pseudomonadati</taxon>
        <taxon>Bacteroidota</taxon>
        <taxon>Bacteroidia</taxon>
        <taxon>Bacteroidales</taxon>
        <taxon>Dysgonomonadaceae</taxon>
        <taxon>Dysgonomonas</taxon>
    </lineage>
</organism>
<dbReference type="Pfam" id="PF07429">
    <property type="entry name" value="Glyco_transf_56"/>
    <property type="match status" value="1"/>
</dbReference>
<proteinExistence type="predicted"/>
<dbReference type="RefSeq" id="WP_135107053.1">
    <property type="nucleotide sequence ID" value="NZ_JADGKW010000006.1"/>
</dbReference>
<dbReference type="AlphaFoldDB" id="A0A4Y9IIP7"/>
<comment type="caution">
    <text evidence="6">The sequence shown here is derived from an EMBL/GenBank/DDBJ whole genome shotgun (WGS) entry which is preliminary data.</text>
</comment>
<keyword evidence="3" id="KW-0328">Glycosyltransferase</keyword>
<evidence type="ECO:0000256" key="1">
    <source>
        <dbReference type="ARBA" id="ARBA00022475"/>
    </source>
</evidence>
<keyword evidence="1" id="KW-1003">Cell membrane</keyword>
<dbReference type="EMBL" id="SPPK01000006">
    <property type="protein sequence ID" value="TFU87130.1"/>
    <property type="molecule type" value="Genomic_DNA"/>
</dbReference>
<evidence type="ECO:0000313" key="6">
    <source>
        <dbReference type="EMBL" id="TFU87130.1"/>
    </source>
</evidence>
<keyword evidence="2" id="KW-0997">Cell inner membrane</keyword>